<organism evidence="1 2">
    <name type="scientific">Glossina austeni</name>
    <name type="common">Savannah tsetse fly</name>
    <dbReference type="NCBI Taxonomy" id="7395"/>
    <lineage>
        <taxon>Eukaryota</taxon>
        <taxon>Metazoa</taxon>
        <taxon>Ecdysozoa</taxon>
        <taxon>Arthropoda</taxon>
        <taxon>Hexapoda</taxon>
        <taxon>Insecta</taxon>
        <taxon>Pterygota</taxon>
        <taxon>Neoptera</taxon>
        <taxon>Endopterygota</taxon>
        <taxon>Diptera</taxon>
        <taxon>Brachycera</taxon>
        <taxon>Muscomorpha</taxon>
        <taxon>Hippoboscoidea</taxon>
        <taxon>Glossinidae</taxon>
        <taxon>Glossina</taxon>
    </lineage>
</organism>
<dbReference type="Proteomes" id="UP000078200">
    <property type="component" value="Unassembled WGS sequence"/>
</dbReference>
<dbReference type="VEuPathDB" id="VectorBase:GAUT002067"/>
<accession>A0A1A9UEF2</accession>
<evidence type="ECO:0000313" key="2">
    <source>
        <dbReference type="Proteomes" id="UP000078200"/>
    </source>
</evidence>
<dbReference type="AlphaFoldDB" id="A0A1A9UEF2"/>
<reference evidence="1" key="1">
    <citation type="submission" date="2020-05" db="UniProtKB">
        <authorList>
            <consortium name="EnsemblMetazoa"/>
        </authorList>
    </citation>
    <scope>IDENTIFICATION</scope>
    <source>
        <strain evidence="1">TTRI</strain>
    </source>
</reference>
<proteinExistence type="predicted"/>
<name>A0A1A9UEF2_GLOAU</name>
<sequence>MDMNHCTSINKKNEILVKLNSVAVKDLLWRNYLATCMVILSDIIGGEIRSRIYINEHLPPLCRKLNSLCKRIKKNGKINKFTTFNKDLPKASVTTNDGAVISYELNTYSENYFTDATVVLSGYNDDDDDESV</sequence>
<dbReference type="EnsemblMetazoa" id="GAUT002067-RA">
    <property type="protein sequence ID" value="GAUT002067-PA"/>
    <property type="gene ID" value="GAUT002067"/>
</dbReference>
<evidence type="ECO:0000313" key="1">
    <source>
        <dbReference type="EnsemblMetazoa" id="GAUT002067-PA"/>
    </source>
</evidence>
<protein>
    <submittedName>
        <fullName evidence="1">Uncharacterized protein</fullName>
    </submittedName>
</protein>
<keyword evidence="2" id="KW-1185">Reference proteome</keyword>